<dbReference type="InterPro" id="IPR036259">
    <property type="entry name" value="MFS_trans_sf"/>
</dbReference>
<keyword evidence="3" id="KW-0813">Transport</keyword>
<feature type="transmembrane region" description="Helical" evidence="10">
    <location>
        <begin position="186"/>
        <end position="207"/>
    </location>
</feature>
<dbReference type="EMBL" id="AFCO01001857">
    <property type="protein sequence ID" value="EHC49364.1"/>
    <property type="molecule type" value="Genomic_DNA"/>
</dbReference>
<evidence type="ECO:0000256" key="3">
    <source>
        <dbReference type="ARBA" id="ARBA00022448"/>
    </source>
</evidence>
<feature type="transmembrane region" description="Helical" evidence="10">
    <location>
        <begin position="415"/>
        <end position="435"/>
    </location>
</feature>
<gene>
    <name evidence="11" type="ORF">LTSEINV_5701</name>
</gene>
<keyword evidence="5" id="KW-0997">Cell inner membrane</keyword>
<dbReference type="InterPro" id="IPR001927">
    <property type="entry name" value="Na/Gal_symport"/>
</dbReference>
<dbReference type="PANTHER" id="PTHR11328">
    <property type="entry name" value="MAJOR FACILITATOR SUPERFAMILY DOMAIN-CONTAINING PROTEIN"/>
    <property type="match status" value="1"/>
</dbReference>
<organism evidence="11 12">
    <name type="scientific">Salmonella enterica subsp. enterica serovar Inverness str. R8-3668</name>
    <dbReference type="NCBI Taxonomy" id="913075"/>
    <lineage>
        <taxon>Bacteria</taxon>
        <taxon>Pseudomonadati</taxon>
        <taxon>Pseudomonadota</taxon>
        <taxon>Gammaproteobacteria</taxon>
        <taxon>Enterobacterales</taxon>
        <taxon>Enterobacteriaceae</taxon>
        <taxon>Salmonella</taxon>
    </lineage>
</organism>
<dbReference type="BioCyc" id="SENT913075:G120P-147-MONOMER"/>
<dbReference type="NCBIfam" id="TIGR00792">
    <property type="entry name" value="gph"/>
    <property type="match status" value="1"/>
</dbReference>
<feature type="transmembrane region" description="Helical" evidence="10">
    <location>
        <begin position="86"/>
        <end position="106"/>
    </location>
</feature>
<keyword evidence="4" id="KW-1003">Cell membrane</keyword>
<evidence type="ECO:0000313" key="11">
    <source>
        <dbReference type="EMBL" id="EHC49364.1"/>
    </source>
</evidence>
<evidence type="ECO:0000256" key="7">
    <source>
        <dbReference type="ARBA" id="ARBA00022847"/>
    </source>
</evidence>
<feature type="transmembrane region" description="Helical" evidence="10">
    <location>
        <begin position="161"/>
        <end position="180"/>
    </location>
</feature>
<accession>G5NKN0</accession>
<dbReference type="FunFam" id="1.20.1250.20:FF:000063">
    <property type="entry name" value="MFS transporter"/>
    <property type="match status" value="1"/>
</dbReference>
<dbReference type="AlphaFoldDB" id="G5NKN0"/>
<dbReference type="GO" id="GO:0005886">
    <property type="term" value="C:plasma membrane"/>
    <property type="evidence" value="ECO:0007669"/>
    <property type="project" value="UniProtKB-SubCell"/>
</dbReference>
<keyword evidence="7" id="KW-0769">Symport</keyword>
<evidence type="ECO:0000256" key="5">
    <source>
        <dbReference type="ARBA" id="ARBA00022519"/>
    </source>
</evidence>
<dbReference type="InterPro" id="IPR018043">
    <property type="entry name" value="Na/Gal_symport_CS"/>
</dbReference>
<reference evidence="11 12" key="1">
    <citation type="journal article" date="2011" name="BMC Genomics">
        <title>Genome sequencing reveals diversification of virulence factor content and possible host adaptation in distinct subpopulations of Salmonella enterica.</title>
        <authorList>
            <person name="den Bakker H.C."/>
            <person name="Moreno Switt A.I."/>
            <person name="Govoni G."/>
            <person name="Cummings C.A."/>
            <person name="Ranieri M.L."/>
            <person name="Degoricija L."/>
            <person name="Hoelzer K."/>
            <person name="Rodriguez-Rivera L.D."/>
            <person name="Brown S."/>
            <person name="Bolchacova E."/>
            <person name="Furtado M.R."/>
            <person name="Wiedmann M."/>
        </authorList>
    </citation>
    <scope>NUCLEOTIDE SEQUENCE [LARGE SCALE GENOMIC DNA]</scope>
    <source>
        <strain evidence="11 12">R8-3668</strain>
    </source>
</reference>
<dbReference type="Gene3D" id="1.20.1250.20">
    <property type="entry name" value="MFS general substrate transporter like domains"/>
    <property type="match status" value="1"/>
</dbReference>
<keyword evidence="8 10" id="KW-1133">Transmembrane helix</keyword>
<protein>
    <submittedName>
        <fullName evidence="11">Glucuronide transport protein YihO</fullName>
    </submittedName>
</protein>
<comment type="similarity">
    <text evidence="2">Belongs to the sodium:galactoside symporter (TC 2.A.2) family.</text>
</comment>
<dbReference type="PATRIC" id="fig|913075.3.peg.4456"/>
<feature type="transmembrane region" description="Helical" evidence="10">
    <location>
        <begin position="118"/>
        <end position="140"/>
    </location>
</feature>
<sequence length="487" mass="53803">MSNHDPLTLKLSLREKCAYGVGDFGSNLMLCIGTLYLLKFYTDELGMPAYYGGIIFLVAKFFTAFTDMLTGVLLDSRRNIGAKGKFRPFILYASFPVALVATAQFFATHFTLPVKTAFATVLFMLFGLFYSLMNCSYGAMVPAITKNPHERAQLAAWRQGGATIGLLLCTVGFMPIQALFTRSPSLGYLIAAVIFSVCGLFSMWWCFSGVKERYIETVPDTHKPSILKSFCAIFRNPPLLVLCVANLCTLAAFNIKLAIQVYYTQYVLNDIHLLSWMGFFSMGCILIGVLLVPAAVKRFGKKQVYLGGLILWAVGDILNFIWGGTSFLFVIFSCIAFFGTAFVNSLNWALVPDTVDYGEWKTGIRAEGSVYTGYTFSRKISAALAGFLPGIMLTQIGYIPNIAQSDTTLLGLRQLIFLWPCGLAIIAALTMGFFYKLNEQRFAFIIEEIAQRKKTGNQIVATIATNNKQSISIVATNNKQSISTVNN</sequence>
<evidence type="ECO:0000256" key="10">
    <source>
        <dbReference type="SAM" id="Phobius"/>
    </source>
</evidence>
<feature type="transmembrane region" description="Helical" evidence="10">
    <location>
        <begin position="328"/>
        <end position="351"/>
    </location>
</feature>
<feature type="transmembrane region" description="Helical" evidence="10">
    <location>
        <begin position="239"/>
        <end position="259"/>
    </location>
</feature>
<comment type="caution">
    <text evidence="11">The sequence shown here is derived from an EMBL/GenBank/DDBJ whole genome shotgun (WGS) entry which is preliminary data.</text>
</comment>
<feature type="transmembrane region" description="Helical" evidence="10">
    <location>
        <begin position="304"/>
        <end position="322"/>
    </location>
</feature>
<keyword evidence="6 10" id="KW-0812">Transmembrane</keyword>
<dbReference type="CDD" id="cd17332">
    <property type="entry name" value="MFS_MelB_like"/>
    <property type="match status" value="1"/>
</dbReference>
<evidence type="ECO:0000256" key="2">
    <source>
        <dbReference type="ARBA" id="ARBA00009617"/>
    </source>
</evidence>
<dbReference type="InterPro" id="IPR039672">
    <property type="entry name" value="MFS_2"/>
</dbReference>
<feature type="transmembrane region" description="Helical" evidence="10">
    <location>
        <begin position="50"/>
        <end position="74"/>
    </location>
</feature>
<dbReference type="GO" id="GO:0015293">
    <property type="term" value="F:symporter activity"/>
    <property type="evidence" value="ECO:0007669"/>
    <property type="project" value="UniProtKB-KW"/>
</dbReference>
<evidence type="ECO:0000256" key="8">
    <source>
        <dbReference type="ARBA" id="ARBA00022989"/>
    </source>
</evidence>
<evidence type="ECO:0000256" key="4">
    <source>
        <dbReference type="ARBA" id="ARBA00022475"/>
    </source>
</evidence>
<evidence type="ECO:0000256" key="6">
    <source>
        <dbReference type="ARBA" id="ARBA00022692"/>
    </source>
</evidence>
<evidence type="ECO:0000256" key="1">
    <source>
        <dbReference type="ARBA" id="ARBA00004429"/>
    </source>
</evidence>
<name>G5NKN0_SALET</name>
<dbReference type="PROSITE" id="PS00872">
    <property type="entry name" value="NA_GALACTOSIDE_SYMP"/>
    <property type="match status" value="1"/>
</dbReference>
<dbReference type="SUPFAM" id="SSF103473">
    <property type="entry name" value="MFS general substrate transporter"/>
    <property type="match status" value="1"/>
</dbReference>
<feature type="transmembrane region" description="Helical" evidence="10">
    <location>
        <begin position="271"/>
        <end position="292"/>
    </location>
</feature>
<dbReference type="Pfam" id="PF13347">
    <property type="entry name" value="MFS_2"/>
    <property type="match status" value="1"/>
</dbReference>
<comment type="subcellular location">
    <subcellularLocation>
        <location evidence="1">Cell inner membrane</location>
        <topology evidence="1">Multi-pass membrane protein</topology>
    </subcellularLocation>
</comment>
<proteinExistence type="inferred from homology"/>
<dbReference type="GO" id="GO:0008643">
    <property type="term" value="P:carbohydrate transport"/>
    <property type="evidence" value="ECO:0007669"/>
    <property type="project" value="InterPro"/>
</dbReference>
<evidence type="ECO:0000256" key="9">
    <source>
        <dbReference type="ARBA" id="ARBA00023136"/>
    </source>
</evidence>
<feature type="transmembrane region" description="Helical" evidence="10">
    <location>
        <begin position="382"/>
        <end position="403"/>
    </location>
</feature>
<evidence type="ECO:0000313" key="12">
    <source>
        <dbReference type="Proteomes" id="UP000003532"/>
    </source>
</evidence>
<feature type="transmembrane region" description="Helical" evidence="10">
    <location>
        <begin position="17"/>
        <end position="38"/>
    </location>
</feature>
<dbReference type="GO" id="GO:0006814">
    <property type="term" value="P:sodium ion transport"/>
    <property type="evidence" value="ECO:0007669"/>
    <property type="project" value="InterPro"/>
</dbReference>
<dbReference type="Proteomes" id="UP000003532">
    <property type="component" value="Unassembled WGS sequence"/>
</dbReference>
<keyword evidence="9 10" id="KW-0472">Membrane</keyword>
<dbReference type="PANTHER" id="PTHR11328:SF43">
    <property type="entry name" value="SULFOQUINOVOSE IMPORTER-RELATED"/>
    <property type="match status" value="1"/>
</dbReference>